<dbReference type="Proteomes" id="UP000075881">
    <property type="component" value="Unassembled WGS sequence"/>
</dbReference>
<organism evidence="2 3">
    <name type="scientific">Anopheles christyi</name>
    <dbReference type="NCBI Taxonomy" id="43041"/>
    <lineage>
        <taxon>Eukaryota</taxon>
        <taxon>Metazoa</taxon>
        <taxon>Ecdysozoa</taxon>
        <taxon>Arthropoda</taxon>
        <taxon>Hexapoda</taxon>
        <taxon>Insecta</taxon>
        <taxon>Pterygota</taxon>
        <taxon>Neoptera</taxon>
        <taxon>Endopterygota</taxon>
        <taxon>Diptera</taxon>
        <taxon>Nematocera</taxon>
        <taxon>Culicoidea</taxon>
        <taxon>Culicidae</taxon>
        <taxon>Anophelinae</taxon>
        <taxon>Anopheles</taxon>
    </lineage>
</organism>
<reference evidence="2" key="2">
    <citation type="submission" date="2020-05" db="UniProtKB">
        <authorList>
            <consortium name="EnsemblMetazoa"/>
        </authorList>
    </citation>
    <scope>IDENTIFICATION</scope>
    <source>
        <strain evidence="2">ACHKN1017</strain>
    </source>
</reference>
<keyword evidence="3" id="KW-1185">Reference proteome</keyword>
<evidence type="ECO:0000313" key="3">
    <source>
        <dbReference type="Proteomes" id="UP000075881"/>
    </source>
</evidence>
<dbReference type="AlphaFoldDB" id="A0A182JUZ5"/>
<accession>A0A182JUZ5</accession>
<reference evidence="3" key="1">
    <citation type="submission" date="2013-03" db="EMBL/GenBank/DDBJ databases">
        <title>The Genome Sequence of Anopheles christyi ACHKN1017.</title>
        <authorList>
            <consortium name="The Broad Institute Genomics Platform"/>
            <person name="Neafsey D.E."/>
            <person name="Besansky N."/>
            <person name="Walker B."/>
            <person name="Young S.K."/>
            <person name="Zeng Q."/>
            <person name="Gargeya S."/>
            <person name="Fitzgerald M."/>
            <person name="Haas B."/>
            <person name="Abouelleil A."/>
            <person name="Allen A.W."/>
            <person name="Alvarado L."/>
            <person name="Arachchi H.M."/>
            <person name="Berlin A.M."/>
            <person name="Chapman S.B."/>
            <person name="Gainer-Dewar J."/>
            <person name="Goldberg J."/>
            <person name="Griggs A."/>
            <person name="Gujja S."/>
            <person name="Hansen M."/>
            <person name="Howarth C."/>
            <person name="Imamovic A."/>
            <person name="Ireland A."/>
            <person name="Larimer J."/>
            <person name="McCowan C."/>
            <person name="Murphy C."/>
            <person name="Pearson M."/>
            <person name="Poon T.W."/>
            <person name="Priest M."/>
            <person name="Roberts A."/>
            <person name="Saif S."/>
            <person name="Shea T."/>
            <person name="Sisk P."/>
            <person name="Sykes S."/>
            <person name="Wortman J."/>
            <person name="Nusbaum C."/>
            <person name="Birren B."/>
        </authorList>
    </citation>
    <scope>NUCLEOTIDE SEQUENCE [LARGE SCALE GENOMIC DNA]</scope>
    <source>
        <strain evidence="3">ACHKN1017</strain>
    </source>
</reference>
<evidence type="ECO:0000313" key="2">
    <source>
        <dbReference type="EnsemblMetazoa" id="ACHR002327-PA"/>
    </source>
</evidence>
<feature type="region of interest" description="Disordered" evidence="1">
    <location>
        <begin position="1"/>
        <end position="21"/>
    </location>
</feature>
<dbReference type="EnsemblMetazoa" id="ACHR002327-RA">
    <property type="protein sequence ID" value="ACHR002327-PA"/>
    <property type="gene ID" value="ACHR002327"/>
</dbReference>
<protein>
    <submittedName>
        <fullName evidence="2">Uncharacterized protein</fullName>
    </submittedName>
</protein>
<feature type="compositionally biased region" description="Low complexity" evidence="1">
    <location>
        <begin position="232"/>
        <end position="245"/>
    </location>
</feature>
<dbReference type="VEuPathDB" id="VectorBase:ACHR002327"/>
<name>A0A182JUZ5_9DIPT</name>
<proteinExistence type="predicted"/>
<sequence>KANNNDTIDPVVESDHTGVEPKADIALAEESHPLSPTVSSSQVAVIVTQVSNELIEDEEPPQGAEDDVLIVFGGGDKPDASDVDSTDMRAIGTGGGSVLVQIGSELAEDSTEIKNYLVQNNDHIQGMEPSEPPIESTLNDGSTRTATNTIVDQSDDGTVRTTIITTTTTLNTTGDDIPEDLEEQLLKQLRDQQLLQEQQQLQMNPPQPNEPESNQQVITITTTTAEEDPDTGLETTSTSTTRTTTTTKTITLTPDGDFPEDELLQKITTTTTHSSQQNVPEMVKETTVTVTEMVDGRTLDGAAKALNNIVDDFMNHERKN</sequence>
<feature type="region of interest" description="Disordered" evidence="1">
    <location>
        <begin position="222"/>
        <end position="245"/>
    </location>
</feature>
<evidence type="ECO:0000256" key="1">
    <source>
        <dbReference type="SAM" id="MobiDB-lite"/>
    </source>
</evidence>